<dbReference type="HOGENOM" id="CLU_1769742_0_0_1"/>
<dbReference type="EMBL" id="BX284606">
    <property type="protein sequence ID" value="CCD64518.1"/>
    <property type="molecule type" value="Genomic_DNA"/>
</dbReference>
<feature type="transmembrane region" description="Helical" evidence="1">
    <location>
        <begin position="119"/>
        <end position="139"/>
    </location>
</feature>
<sequence length="147" mass="16629">MDSDYDIVHTAMEIPTFARALNAEPKSQLFLKENQDSQPRLLVSTAEKNGSVISNFKSSWNHYYIEDNSSSDENISQTTVFDSESCRLDDLAEYVQMLAAKQARCNANIKKLEQSTRNFASIAIPAFVIILLILFLFLVDVKPKKAF</sequence>
<keyword evidence="3" id="KW-1185">Reference proteome</keyword>
<keyword evidence="1" id="KW-0812">Transmembrane</keyword>
<dbReference type="Proteomes" id="UP000001940">
    <property type="component" value="Chromosome X"/>
</dbReference>
<gene>
    <name evidence="2 4" type="ORF">C14E2.5</name>
    <name evidence="2" type="ORF">CELE_C14E2.5</name>
</gene>
<proteinExistence type="predicted"/>
<accession>Q17986</accession>
<dbReference type="PIR" id="T29712">
    <property type="entry name" value="T29712"/>
</dbReference>
<reference evidence="2 3" key="1">
    <citation type="journal article" date="1998" name="Science">
        <title>Genome sequence of the nematode C. elegans: a platform for investigating biology.</title>
        <authorList>
            <consortium name="The C. elegans sequencing consortium"/>
            <person name="Sulson J.E."/>
            <person name="Waterston R."/>
        </authorList>
    </citation>
    <scope>NUCLEOTIDE SEQUENCE [LARGE SCALE GENOMIC DNA]</scope>
    <source>
        <strain evidence="2 3">Bristol N2</strain>
    </source>
</reference>
<organism evidence="2 3">
    <name type="scientific">Caenorhabditis elegans</name>
    <dbReference type="NCBI Taxonomy" id="6239"/>
    <lineage>
        <taxon>Eukaryota</taxon>
        <taxon>Metazoa</taxon>
        <taxon>Ecdysozoa</taxon>
        <taxon>Nematoda</taxon>
        <taxon>Chromadorea</taxon>
        <taxon>Rhabditida</taxon>
        <taxon>Rhabditina</taxon>
        <taxon>Rhabditomorpha</taxon>
        <taxon>Rhabditoidea</taxon>
        <taxon>Rhabditidae</taxon>
        <taxon>Peloderinae</taxon>
        <taxon>Caenorhabditis</taxon>
    </lineage>
</organism>
<dbReference type="GeneID" id="182617"/>
<name>Q17986_CAEEL</name>
<evidence type="ECO:0000313" key="2">
    <source>
        <dbReference type="EMBL" id="CCD64518.1"/>
    </source>
</evidence>
<keyword evidence="1" id="KW-1133">Transmembrane helix</keyword>
<protein>
    <submittedName>
        <fullName evidence="2">Coiled-coil domain-containing protein 167</fullName>
    </submittedName>
</protein>
<dbReference type="KEGG" id="cel:CELE_C14E2.5"/>
<dbReference type="SMR" id="Q17986"/>
<dbReference type="AGR" id="WB:WBGene00015774"/>
<dbReference type="PaxDb" id="6239-C14E2.5"/>
<dbReference type="WormBase" id="C14E2.5">
    <property type="protein sequence ID" value="CE35397"/>
    <property type="gene ID" value="WBGene00015774"/>
</dbReference>
<dbReference type="RefSeq" id="NP_508334.2">
    <property type="nucleotide sequence ID" value="NM_075933.5"/>
</dbReference>
<dbReference type="UCSC" id="C14E2.5">
    <property type="organism name" value="c. elegans"/>
</dbReference>
<evidence type="ECO:0000313" key="3">
    <source>
        <dbReference type="Proteomes" id="UP000001940"/>
    </source>
</evidence>
<dbReference type="CTD" id="182617"/>
<evidence type="ECO:0000313" key="4">
    <source>
        <dbReference type="WormBase" id="C14E2.5"/>
    </source>
</evidence>
<evidence type="ECO:0000256" key="1">
    <source>
        <dbReference type="SAM" id="Phobius"/>
    </source>
</evidence>
<keyword evidence="1" id="KW-0472">Membrane</keyword>
<dbReference type="InParanoid" id="Q17986"/>
<dbReference type="AlphaFoldDB" id="Q17986"/>